<sequence>MKVLLGAVLVLFYALFVTATKGGLSKDEQKKLLDALNKDRLRAQQASKSIGFERLTYDLELEKKAAAFDCKPESYSSGVAMTALQWDSVGDELYEEVYKGIVFNVGLFDWRQTKIGCSKEITCTVKIAEGPEVPANLIGKEFVTVGGCILGPLTTDMFEGEKRAASKLGIPKATKYGDLLGIKISSGEEAKTGTLTSSGNSFGIVSFLAIMIFYL</sequence>
<proteinExistence type="predicted"/>
<name>E3MNI3_CAERE</name>
<keyword evidence="1" id="KW-0732">Signal</keyword>
<dbReference type="eggNOG" id="ENOG502TIX2">
    <property type="taxonomic scope" value="Eukaryota"/>
</dbReference>
<dbReference type="OrthoDB" id="5902982at2759"/>
<reference evidence="2" key="1">
    <citation type="submission" date="2007-07" db="EMBL/GenBank/DDBJ databases">
        <title>PCAP assembly of the Caenorhabditis remanei genome.</title>
        <authorList>
            <consortium name="The Caenorhabditis remanei Sequencing Consortium"/>
            <person name="Wilson R.K."/>
        </authorList>
    </citation>
    <scope>NUCLEOTIDE SEQUENCE [LARGE SCALE GENOMIC DNA]</scope>
    <source>
        <strain evidence="2">PB4641</strain>
    </source>
</reference>
<accession>E3MNI3</accession>
<organism evidence="3">
    <name type="scientific">Caenorhabditis remanei</name>
    <name type="common">Caenorhabditis vulgaris</name>
    <dbReference type="NCBI Taxonomy" id="31234"/>
    <lineage>
        <taxon>Eukaryota</taxon>
        <taxon>Metazoa</taxon>
        <taxon>Ecdysozoa</taxon>
        <taxon>Nematoda</taxon>
        <taxon>Chromadorea</taxon>
        <taxon>Rhabditida</taxon>
        <taxon>Rhabditina</taxon>
        <taxon>Rhabditomorpha</taxon>
        <taxon>Rhabditoidea</taxon>
        <taxon>Rhabditidae</taxon>
        <taxon>Peloderinae</taxon>
        <taxon>Caenorhabditis</taxon>
    </lineage>
</organism>
<feature type="signal peptide" evidence="1">
    <location>
        <begin position="1"/>
        <end position="19"/>
    </location>
</feature>
<gene>
    <name evidence="2" type="ORF">CRE_05872</name>
</gene>
<dbReference type="Proteomes" id="UP000008281">
    <property type="component" value="Unassembled WGS sequence"/>
</dbReference>
<evidence type="ECO:0000313" key="2">
    <source>
        <dbReference type="EMBL" id="EFP06101.1"/>
    </source>
</evidence>
<dbReference type="HOGENOM" id="CLU_102672_0_0_1"/>
<dbReference type="AlphaFoldDB" id="E3MNI3"/>
<protein>
    <submittedName>
        <fullName evidence="2">Uncharacterized protein</fullName>
    </submittedName>
</protein>
<feature type="chain" id="PRO_5003176051" evidence="1">
    <location>
        <begin position="20"/>
        <end position="215"/>
    </location>
</feature>
<dbReference type="InParanoid" id="E3MNI3"/>
<evidence type="ECO:0000256" key="1">
    <source>
        <dbReference type="SAM" id="SignalP"/>
    </source>
</evidence>
<evidence type="ECO:0000313" key="3">
    <source>
        <dbReference type="Proteomes" id="UP000008281"/>
    </source>
</evidence>
<dbReference type="EMBL" id="DS268460">
    <property type="protein sequence ID" value="EFP06101.1"/>
    <property type="molecule type" value="Genomic_DNA"/>
</dbReference>
<dbReference type="OMA" id="CKPESYS"/>
<keyword evidence="3" id="KW-1185">Reference proteome</keyword>